<evidence type="ECO:0000259" key="2">
    <source>
        <dbReference type="Pfam" id="PF12804"/>
    </source>
</evidence>
<evidence type="ECO:0000256" key="1">
    <source>
        <dbReference type="ARBA" id="ARBA00022679"/>
    </source>
</evidence>
<dbReference type="PANTHER" id="PTHR19136">
    <property type="entry name" value="MOLYBDENUM COFACTOR GUANYLYLTRANSFERASE"/>
    <property type="match status" value="1"/>
</dbReference>
<evidence type="ECO:0000313" key="4">
    <source>
        <dbReference type="Proteomes" id="UP000675781"/>
    </source>
</evidence>
<protein>
    <submittedName>
        <fullName evidence="3">NTP transferase domain-containing protein</fullName>
    </submittedName>
</protein>
<dbReference type="PANTHER" id="PTHR19136:SF81">
    <property type="entry name" value="MOLYBDENUM COFACTOR GUANYLYLTRANSFERASE"/>
    <property type="match status" value="1"/>
</dbReference>
<dbReference type="SUPFAM" id="SSF53448">
    <property type="entry name" value="Nucleotide-diphospho-sugar transferases"/>
    <property type="match status" value="1"/>
</dbReference>
<dbReference type="Proteomes" id="UP000675781">
    <property type="component" value="Unassembled WGS sequence"/>
</dbReference>
<keyword evidence="4" id="KW-1185">Reference proteome</keyword>
<evidence type="ECO:0000313" key="3">
    <source>
        <dbReference type="EMBL" id="MBR7831655.1"/>
    </source>
</evidence>
<comment type="caution">
    <text evidence="3">The sequence shown here is derived from an EMBL/GenBank/DDBJ whole genome shotgun (WGS) entry which is preliminary data.</text>
</comment>
<gene>
    <name evidence="3" type="ORF">KDL01_00185</name>
</gene>
<accession>A0A941EJ16</accession>
<proteinExistence type="predicted"/>
<organism evidence="3 4">
    <name type="scientific">Actinospica durhamensis</name>
    <dbReference type="NCBI Taxonomy" id="1508375"/>
    <lineage>
        <taxon>Bacteria</taxon>
        <taxon>Bacillati</taxon>
        <taxon>Actinomycetota</taxon>
        <taxon>Actinomycetes</taxon>
        <taxon>Catenulisporales</taxon>
        <taxon>Actinospicaceae</taxon>
        <taxon>Actinospica</taxon>
    </lineage>
</organism>
<dbReference type="EMBL" id="JAGSOG010000001">
    <property type="protein sequence ID" value="MBR7831655.1"/>
    <property type="molecule type" value="Genomic_DNA"/>
</dbReference>
<feature type="domain" description="MobA-like NTP transferase" evidence="2">
    <location>
        <begin position="16"/>
        <end position="160"/>
    </location>
</feature>
<dbReference type="AlphaFoldDB" id="A0A941EJ16"/>
<reference evidence="3" key="1">
    <citation type="submission" date="2021-04" db="EMBL/GenBank/DDBJ databases">
        <title>Genome based classification of Actinospica acidithermotolerans sp. nov., an actinobacterium isolated from an Indonesian hot spring.</title>
        <authorList>
            <person name="Kusuma A.B."/>
            <person name="Putra K.E."/>
            <person name="Nafisah S."/>
            <person name="Loh J."/>
            <person name="Nouioui I."/>
            <person name="Goodfellow M."/>
        </authorList>
    </citation>
    <scope>NUCLEOTIDE SEQUENCE</scope>
    <source>
        <strain evidence="3">CSCA 57</strain>
    </source>
</reference>
<keyword evidence="1 3" id="KW-0808">Transferase</keyword>
<dbReference type="Gene3D" id="3.90.550.10">
    <property type="entry name" value="Spore Coat Polysaccharide Biosynthesis Protein SpsA, Chain A"/>
    <property type="match status" value="1"/>
</dbReference>
<dbReference type="InterPro" id="IPR029044">
    <property type="entry name" value="Nucleotide-diphossugar_trans"/>
</dbReference>
<dbReference type="GO" id="GO:0016779">
    <property type="term" value="F:nucleotidyltransferase activity"/>
    <property type="evidence" value="ECO:0007669"/>
    <property type="project" value="TreeGrafter"/>
</dbReference>
<sequence length="217" mass="22265">MTSGGSDPALDPAFDAVVLAGGGAHRLDGTDKPALEIGGATLLDRVLAACAEADRTVCVGPRRPTARPVSWTRESPAGGGPVAALASGLAHVAAPLVLVLAADLPFLDPVVVRALVRAAADGADGAVLTDADGRDQWLAACYRHAALAVGLERLRAERGALAGASLRTLLSDLELSRVPDPDGLGFDCDTWEDVRHVRRLVEDGRPDQRAAGTGSDS</sequence>
<dbReference type="InterPro" id="IPR025877">
    <property type="entry name" value="MobA-like_NTP_Trfase"/>
</dbReference>
<dbReference type="Pfam" id="PF12804">
    <property type="entry name" value="NTP_transf_3"/>
    <property type="match status" value="1"/>
</dbReference>
<dbReference type="RefSeq" id="WP_212526187.1">
    <property type="nucleotide sequence ID" value="NZ_JAGSOG010000001.1"/>
</dbReference>
<name>A0A941EJ16_9ACTN</name>